<evidence type="ECO:0000259" key="4">
    <source>
        <dbReference type="SMART" id="SM00822"/>
    </source>
</evidence>
<dbReference type="EC" id="1.1.1.-" evidence="5"/>
<proteinExistence type="inferred from homology"/>
<reference evidence="6" key="1">
    <citation type="journal article" date="2019" name="Int. J. Syst. Evol. Microbiol.">
        <title>The Global Catalogue of Microorganisms (GCM) 10K type strain sequencing project: providing services to taxonomists for standard genome sequencing and annotation.</title>
        <authorList>
            <consortium name="The Broad Institute Genomics Platform"/>
            <consortium name="The Broad Institute Genome Sequencing Center for Infectious Disease"/>
            <person name="Wu L."/>
            <person name="Ma J."/>
        </authorList>
    </citation>
    <scope>NUCLEOTIDE SEQUENCE [LARGE SCALE GENOMIC DNA]</scope>
    <source>
        <strain evidence="6">TBRC 7912</strain>
    </source>
</reference>
<dbReference type="PANTHER" id="PTHR24321">
    <property type="entry name" value="DEHYDROGENASES, SHORT CHAIN"/>
    <property type="match status" value="1"/>
</dbReference>
<sequence length="256" mass="25907">MRFHDKVVLVTGGGSGIGRAVALGFAREGAQVVVSGRGREALEQTVKLADANADADTDGGRIAALTADVTDSASVAALVGEIVGRYGRLDVAVNNAGVLATGKVADQPEDDFARVLDVNLTGVFLSMKHEIPAMIAGGGGVIVNFSSQIGAHKRLPGFGAYAASKAAVTALTRTAALEYIGQGVRINAFSPGSHDTSMSMRPGETEADRAERVKGQVPAGRVGSLDEATGTVLWLASADAGYVVGADIVADGGSTA</sequence>
<name>A0ABV8F4F2_9ACTN</name>
<dbReference type="Pfam" id="PF13561">
    <property type="entry name" value="adh_short_C2"/>
    <property type="match status" value="1"/>
</dbReference>
<keyword evidence="3" id="KW-0520">NAD</keyword>
<protein>
    <submittedName>
        <fullName evidence="5">SDR family NAD(P)-dependent oxidoreductase</fullName>
        <ecNumber evidence="5">1.1.1.-</ecNumber>
    </submittedName>
</protein>
<dbReference type="InterPro" id="IPR057326">
    <property type="entry name" value="KR_dom"/>
</dbReference>
<dbReference type="SUPFAM" id="SSF51735">
    <property type="entry name" value="NAD(P)-binding Rossmann-fold domains"/>
    <property type="match status" value="1"/>
</dbReference>
<evidence type="ECO:0000313" key="6">
    <source>
        <dbReference type="Proteomes" id="UP001595698"/>
    </source>
</evidence>
<dbReference type="InterPro" id="IPR036291">
    <property type="entry name" value="NAD(P)-bd_dom_sf"/>
</dbReference>
<feature type="domain" description="Ketoreductase" evidence="4">
    <location>
        <begin position="6"/>
        <end position="216"/>
    </location>
</feature>
<dbReference type="PRINTS" id="PR00080">
    <property type="entry name" value="SDRFAMILY"/>
</dbReference>
<evidence type="ECO:0000256" key="3">
    <source>
        <dbReference type="ARBA" id="ARBA00023027"/>
    </source>
</evidence>
<organism evidence="5 6">
    <name type="scientific">Streptosporangium jomthongense</name>
    <dbReference type="NCBI Taxonomy" id="1193683"/>
    <lineage>
        <taxon>Bacteria</taxon>
        <taxon>Bacillati</taxon>
        <taxon>Actinomycetota</taxon>
        <taxon>Actinomycetes</taxon>
        <taxon>Streptosporangiales</taxon>
        <taxon>Streptosporangiaceae</taxon>
        <taxon>Streptosporangium</taxon>
    </lineage>
</organism>
<dbReference type="GO" id="GO:0016491">
    <property type="term" value="F:oxidoreductase activity"/>
    <property type="evidence" value="ECO:0007669"/>
    <property type="project" value="UniProtKB-KW"/>
</dbReference>
<dbReference type="CDD" id="cd05233">
    <property type="entry name" value="SDR_c"/>
    <property type="match status" value="1"/>
</dbReference>
<dbReference type="InterPro" id="IPR002347">
    <property type="entry name" value="SDR_fam"/>
</dbReference>
<dbReference type="PANTHER" id="PTHR24321:SF8">
    <property type="entry name" value="ESTRADIOL 17-BETA-DEHYDROGENASE 8-RELATED"/>
    <property type="match status" value="1"/>
</dbReference>
<dbReference type="EMBL" id="JBHSBC010000020">
    <property type="protein sequence ID" value="MFC3982520.1"/>
    <property type="molecule type" value="Genomic_DNA"/>
</dbReference>
<evidence type="ECO:0000256" key="1">
    <source>
        <dbReference type="ARBA" id="ARBA00006484"/>
    </source>
</evidence>
<evidence type="ECO:0000256" key="2">
    <source>
        <dbReference type="ARBA" id="ARBA00023002"/>
    </source>
</evidence>
<dbReference type="Proteomes" id="UP001595698">
    <property type="component" value="Unassembled WGS sequence"/>
</dbReference>
<evidence type="ECO:0000313" key="5">
    <source>
        <dbReference type="EMBL" id="MFC3982520.1"/>
    </source>
</evidence>
<dbReference type="SMART" id="SM00822">
    <property type="entry name" value="PKS_KR"/>
    <property type="match status" value="1"/>
</dbReference>
<comment type="similarity">
    <text evidence="1">Belongs to the short-chain dehydrogenases/reductases (SDR) family.</text>
</comment>
<dbReference type="PRINTS" id="PR00081">
    <property type="entry name" value="GDHRDH"/>
</dbReference>
<accession>A0ABV8F4F2</accession>
<keyword evidence="2 5" id="KW-0560">Oxidoreductase</keyword>
<keyword evidence="6" id="KW-1185">Reference proteome</keyword>
<dbReference type="RefSeq" id="WP_386190829.1">
    <property type="nucleotide sequence ID" value="NZ_JBHSBC010000020.1"/>
</dbReference>
<dbReference type="Gene3D" id="3.40.50.720">
    <property type="entry name" value="NAD(P)-binding Rossmann-like Domain"/>
    <property type="match status" value="1"/>
</dbReference>
<comment type="caution">
    <text evidence="5">The sequence shown here is derived from an EMBL/GenBank/DDBJ whole genome shotgun (WGS) entry which is preliminary data.</text>
</comment>
<gene>
    <name evidence="5" type="ORF">ACFOYY_20420</name>
</gene>